<dbReference type="Proteomes" id="UP001139451">
    <property type="component" value="Unassembled WGS sequence"/>
</dbReference>
<dbReference type="RefSeq" id="WP_254296314.1">
    <property type="nucleotide sequence ID" value="NZ_JAMLDX010000021.1"/>
</dbReference>
<reference evidence="1" key="1">
    <citation type="submission" date="2022-05" db="EMBL/GenBank/DDBJ databases">
        <title>Sphingomonas sp. strain MG17 Genome sequencing and assembly.</title>
        <authorList>
            <person name="Kim I."/>
        </authorList>
    </citation>
    <scope>NUCLEOTIDE SEQUENCE</scope>
    <source>
        <strain evidence="1">MG17</strain>
    </source>
</reference>
<comment type="caution">
    <text evidence="1">The sequence shown here is derived from an EMBL/GenBank/DDBJ whole genome shotgun (WGS) entry which is preliminary data.</text>
</comment>
<dbReference type="EMBL" id="JAMLDX010000021">
    <property type="protein sequence ID" value="MCP3732692.1"/>
    <property type="molecule type" value="Genomic_DNA"/>
</dbReference>
<name>A0A9X2HM65_9SPHN</name>
<dbReference type="AlphaFoldDB" id="A0A9X2HM65"/>
<evidence type="ECO:0000313" key="2">
    <source>
        <dbReference type="Proteomes" id="UP001139451"/>
    </source>
</evidence>
<gene>
    <name evidence="1" type="ORF">M9978_19930</name>
</gene>
<accession>A0A9X2HM65</accession>
<proteinExistence type="predicted"/>
<keyword evidence="2" id="KW-1185">Reference proteome</keyword>
<sequence>MELANATSSIRPRDTNVGSGAVSEVFSALEGLVVQANATRQNLDQLAPFEIADARTHAYDVHIRAAALIETGVDFRYVINVRDKCEPLSSGLISEILQAADEFCSIEDLNAAGAAVRTAADAGIHSVSGSVHPARLVAIGLAKLRWNVGFSFIADVKMLGDDLKWGVDQVESASLEDLQDQVAKLAERHARREAVLFRANASGGDAWIDATAAKILEVSDLSLNEALALIRDDDDHHISLSSSDVGGAFAGLYWDNGVLKAWINDGVQDWSFQDSSLSLNVEGIPQTVIGSLPGKRLGQLVEHRFIPAQSVITKVAQTGDWIDLELVTAQTPIAVGDNDRLAY</sequence>
<evidence type="ECO:0000313" key="1">
    <source>
        <dbReference type="EMBL" id="MCP3732692.1"/>
    </source>
</evidence>
<protein>
    <submittedName>
        <fullName evidence="1">Uncharacterized protein</fullName>
    </submittedName>
</protein>
<organism evidence="1 2">
    <name type="scientific">Sphingomonas tagetis</name>
    <dbReference type="NCBI Taxonomy" id="2949092"/>
    <lineage>
        <taxon>Bacteria</taxon>
        <taxon>Pseudomonadati</taxon>
        <taxon>Pseudomonadota</taxon>
        <taxon>Alphaproteobacteria</taxon>
        <taxon>Sphingomonadales</taxon>
        <taxon>Sphingomonadaceae</taxon>
        <taxon>Sphingomonas</taxon>
    </lineage>
</organism>